<evidence type="ECO:0000256" key="6">
    <source>
        <dbReference type="ARBA" id="ARBA00022989"/>
    </source>
</evidence>
<feature type="transmembrane region" description="Helical" evidence="11">
    <location>
        <begin position="162"/>
        <end position="180"/>
    </location>
</feature>
<dbReference type="InterPro" id="IPR020846">
    <property type="entry name" value="MFS_dom"/>
</dbReference>
<feature type="transmembrane region" description="Helical" evidence="11">
    <location>
        <begin position="192"/>
        <end position="209"/>
    </location>
</feature>
<evidence type="ECO:0000256" key="1">
    <source>
        <dbReference type="ARBA" id="ARBA00004141"/>
    </source>
</evidence>
<accession>A0AAN7YH45</accession>
<gene>
    <name evidence="13" type="ORF">LTR05_005073</name>
</gene>
<evidence type="ECO:0000256" key="4">
    <source>
        <dbReference type="ARBA" id="ARBA00022496"/>
    </source>
</evidence>
<organism evidence="13 14">
    <name type="scientific">Lithohypha guttulata</name>
    <dbReference type="NCBI Taxonomy" id="1690604"/>
    <lineage>
        <taxon>Eukaryota</taxon>
        <taxon>Fungi</taxon>
        <taxon>Dikarya</taxon>
        <taxon>Ascomycota</taxon>
        <taxon>Pezizomycotina</taxon>
        <taxon>Eurotiomycetes</taxon>
        <taxon>Chaetothyriomycetidae</taxon>
        <taxon>Chaetothyriales</taxon>
        <taxon>Trichomeriaceae</taxon>
        <taxon>Lithohypha</taxon>
    </lineage>
</organism>
<feature type="transmembrane region" description="Helical" evidence="11">
    <location>
        <begin position="307"/>
        <end position="326"/>
    </location>
</feature>
<dbReference type="SUPFAM" id="SSF103473">
    <property type="entry name" value="MFS general substrate transporter"/>
    <property type="match status" value="1"/>
</dbReference>
<feature type="domain" description="Major facilitator superfamily (MFS) profile" evidence="12">
    <location>
        <begin position="69"/>
        <end position="576"/>
    </location>
</feature>
<evidence type="ECO:0000313" key="14">
    <source>
        <dbReference type="Proteomes" id="UP001309876"/>
    </source>
</evidence>
<feature type="transmembrane region" description="Helical" evidence="11">
    <location>
        <begin position="135"/>
        <end position="156"/>
    </location>
</feature>
<dbReference type="EMBL" id="JAVRRJ010000004">
    <property type="protein sequence ID" value="KAK5085785.1"/>
    <property type="molecule type" value="Genomic_DNA"/>
</dbReference>
<feature type="transmembrane region" description="Helical" evidence="11">
    <location>
        <begin position="384"/>
        <end position="406"/>
    </location>
</feature>
<evidence type="ECO:0000256" key="3">
    <source>
        <dbReference type="ARBA" id="ARBA00022448"/>
    </source>
</evidence>
<sequence length="587" mass="63778">MAVETIVQDNTTTARADENKIQPNLTASAADSDAEYAPEKMPASADEAQEGVREVEAVTLTWTRTSLIVAFVCMWSLYLTNASQGSITNNLSPFITSGFEEHSLLTVIYIVSSSMAAAVYIPVAKIVDVWGRAEGFLLLVGLATLGLVLSAVTTNLTTYCAAQIFYTIGFSGMIYCVDVITADSSSLKHRGLAFAFTASPYMISAFAGPKSAEAFYENINWRWGYGCFAIILPFVAAPLAITLKYNLKRARAFGVLVNEKKQRTFVQTVWYYIQEFDAAGVILLASGLVIFLLPFTLADSAPSGWSTGYIIAMLVLGLVLLITFALHERFFARQPFVPFKMLTDRSVLATLGLAATYQISYYCWSSYFTSFLQVVTNLTIAQAGYVSSTFDVISGVLLIGVGFAISKTGYFKWLLWIAVPLYVFGQGLVIYFRQPGVKVGYIVMCQIFLSIGGSTMILCEQIAILAAVDHQQIAAALALLSMCGWIGGAIGSTISGAIWTNSFPQALSEFLPEDAQASLEDIYGSLDVQLGFEVGSATRLGIQRAYGVAQERMLIAGTAIMTLSLVCVFFIRNYNVGAMKQTKGMVF</sequence>
<feature type="transmembrane region" description="Helical" evidence="11">
    <location>
        <begin position="347"/>
        <end position="364"/>
    </location>
</feature>
<dbReference type="Proteomes" id="UP001309876">
    <property type="component" value="Unassembled WGS sequence"/>
</dbReference>
<keyword evidence="3" id="KW-0813">Transport</keyword>
<keyword evidence="5 11" id="KW-0812">Transmembrane</keyword>
<proteinExistence type="inferred from homology"/>
<feature type="transmembrane region" description="Helical" evidence="11">
    <location>
        <begin position="104"/>
        <end position="123"/>
    </location>
</feature>
<feature type="transmembrane region" description="Helical" evidence="11">
    <location>
        <begin position="413"/>
        <end position="433"/>
    </location>
</feature>
<dbReference type="FunFam" id="1.20.1250.20:FF:000302">
    <property type="entry name" value="MFS siderochrome iron transporter MirB"/>
    <property type="match status" value="1"/>
</dbReference>
<dbReference type="Pfam" id="PF07690">
    <property type="entry name" value="MFS_1"/>
    <property type="match status" value="1"/>
</dbReference>
<dbReference type="InterPro" id="IPR011701">
    <property type="entry name" value="MFS"/>
</dbReference>
<dbReference type="PANTHER" id="PTHR23501:SF50">
    <property type="entry name" value="MFS SIDEROCHROME IRON TRANSPORTER MIRB (AFU_ORTHOLOGUE AFUA_3G03640)-RELATED"/>
    <property type="match status" value="1"/>
</dbReference>
<keyword evidence="6 11" id="KW-1133">Transmembrane helix</keyword>
<comment type="similarity">
    <text evidence="2">Belongs to the major facilitator superfamily.</text>
</comment>
<evidence type="ECO:0000256" key="2">
    <source>
        <dbReference type="ARBA" id="ARBA00008335"/>
    </source>
</evidence>
<feature type="transmembrane region" description="Helical" evidence="11">
    <location>
        <begin position="67"/>
        <end position="84"/>
    </location>
</feature>
<comment type="caution">
    <text evidence="13">The sequence shown here is derived from an EMBL/GenBank/DDBJ whole genome shotgun (WGS) entry which is preliminary data.</text>
</comment>
<dbReference type="InterPro" id="IPR036259">
    <property type="entry name" value="MFS_trans_sf"/>
</dbReference>
<dbReference type="GO" id="GO:0006826">
    <property type="term" value="P:iron ion transport"/>
    <property type="evidence" value="ECO:0007669"/>
    <property type="project" value="UniProtKB-KW"/>
</dbReference>
<dbReference type="AlphaFoldDB" id="A0AAN7YH45"/>
<dbReference type="PROSITE" id="PS50850">
    <property type="entry name" value="MFS"/>
    <property type="match status" value="1"/>
</dbReference>
<keyword evidence="9 11" id="KW-0472">Membrane</keyword>
<evidence type="ECO:0000256" key="11">
    <source>
        <dbReference type="SAM" id="Phobius"/>
    </source>
</evidence>
<evidence type="ECO:0000256" key="7">
    <source>
        <dbReference type="ARBA" id="ARBA00023004"/>
    </source>
</evidence>
<keyword evidence="7" id="KW-0408">Iron</keyword>
<feature type="transmembrane region" description="Helical" evidence="11">
    <location>
        <begin position="439"/>
        <end position="468"/>
    </location>
</feature>
<dbReference type="GO" id="GO:0010106">
    <property type="term" value="P:cellular response to iron ion starvation"/>
    <property type="evidence" value="ECO:0007669"/>
    <property type="project" value="UniProtKB-ARBA"/>
</dbReference>
<evidence type="ECO:0000259" key="12">
    <source>
        <dbReference type="PROSITE" id="PS50850"/>
    </source>
</evidence>
<feature type="transmembrane region" description="Helical" evidence="11">
    <location>
        <begin position="221"/>
        <end position="241"/>
    </location>
</feature>
<evidence type="ECO:0000256" key="10">
    <source>
        <dbReference type="SAM" id="MobiDB-lite"/>
    </source>
</evidence>
<feature type="transmembrane region" description="Helical" evidence="11">
    <location>
        <begin position="475"/>
        <end position="499"/>
    </location>
</feature>
<evidence type="ECO:0000256" key="8">
    <source>
        <dbReference type="ARBA" id="ARBA00023065"/>
    </source>
</evidence>
<evidence type="ECO:0000256" key="9">
    <source>
        <dbReference type="ARBA" id="ARBA00023136"/>
    </source>
</evidence>
<keyword evidence="8" id="KW-0406">Ion transport</keyword>
<dbReference type="Gene3D" id="1.20.1250.20">
    <property type="entry name" value="MFS general substrate transporter like domains"/>
    <property type="match status" value="2"/>
</dbReference>
<dbReference type="FunFam" id="1.20.1250.20:FF:000284">
    <property type="entry name" value="Siderophore iron transporter mirB"/>
    <property type="match status" value="1"/>
</dbReference>
<name>A0AAN7YH45_9EURO</name>
<evidence type="ECO:0000313" key="13">
    <source>
        <dbReference type="EMBL" id="KAK5085785.1"/>
    </source>
</evidence>
<keyword evidence="14" id="KW-1185">Reference proteome</keyword>
<reference evidence="13 14" key="1">
    <citation type="submission" date="2023-08" db="EMBL/GenBank/DDBJ databases">
        <title>Black Yeasts Isolated from many extreme environments.</title>
        <authorList>
            <person name="Coleine C."/>
            <person name="Stajich J.E."/>
            <person name="Selbmann L."/>
        </authorList>
    </citation>
    <scope>NUCLEOTIDE SEQUENCE [LARGE SCALE GENOMIC DNA]</scope>
    <source>
        <strain evidence="13 14">CCFEE 5910</strain>
    </source>
</reference>
<dbReference type="PANTHER" id="PTHR23501">
    <property type="entry name" value="MAJOR FACILITATOR SUPERFAMILY"/>
    <property type="match status" value="1"/>
</dbReference>
<feature type="region of interest" description="Disordered" evidence="10">
    <location>
        <begin position="1"/>
        <end position="47"/>
    </location>
</feature>
<comment type="subcellular location">
    <subcellularLocation>
        <location evidence="1">Membrane</location>
        <topology evidence="1">Multi-pass membrane protein</topology>
    </subcellularLocation>
</comment>
<keyword evidence="4" id="KW-0410">Iron transport</keyword>
<protein>
    <recommendedName>
        <fullName evidence="12">Major facilitator superfamily (MFS) profile domain-containing protein</fullName>
    </recommendedName>
</protein>
<feature type="transmembrane region" description="Helical" evidence="11">
    <location>
        <begin position="553"/>
        <end position="571"/>
    </location>
</feature>
<feature type="transmembrane region" description="Helical" evidence="11">
    <location>
        <begin position="269"/>
        <end position="295"/>
    </location>
</feature>
<dbReference type="GO" id="GO:0022857">
    <property type="term" value="F:transmembrane transporter activity"/>
    <property type="evidence" value="ECO:0007669"/>
    <property type="project" value="InterPro"/>
</dbReference>
<dbReference type="GO" id="GO:0005886">
    <property type="term" value="C:plasma membrane"/>
    <property type="evidence" value="ECO:0007669"/>
    <property type="project" value="TreeGrafter"/>
</dbReference>
<evidence type="ECO:0000256" key="5">
    <source>
        <dbReference type="ARBA" id="ARBA00022692"/>
    </source>
</evidence>